<name>A0A316V2I4_9BASI</name>
<feature type="compositionally biased region" description="Basic residues" evidence="1">
    <location>
        <begin position="506"/>
        <end position="521"/>
    </location>
</feature>
<proteinExistence type="predicted"/>
<feature type="compositionally biased region" description="Polar residues" evidence="1">
    <location>
        <begin position="790"/>
        <end position="799"/>
    </location>
</feature>
<evidence type="ECO:0000313" key="3">
    <source>
        <dbReference type="Proteomes" id="UP000245771"/>
    </source>
</evidence>
<feature type="compositionally biased region" description="Basic and acidic residues" evidence="1">
    <location>
        <begin position="763"/>
        <end position="776"/>
    </location>
</feature>
<feature type="region of interest" description="Disordered" evidence="1">
    <location>
        <begin position="495"/>
        <end position="538"/>
    </location>
</feature>
<feature type="region of interest" description="Disordered" evidence="1">
    <location>
        <begin position="736"/>
        <end position="823"/>
    </location>
</feature>
<dbReference type="GeneID" id="37022993"/>
<feature type="compositionally biased region" description="Low complexity" evidence="1">
    <location>
        <begin position="103"/>
        <end position="112"/>
    </location>
</feature>
<dbReference type="InParanoid" id="A0A316V2I4"/>
<gene>
    <name evidence="2" type="ORF">FA14DRAFT_182463</name>
</gene>
<dbReference type="EMBL" id="KZ819607">
    <property type="protein sequence ID" value="PWN31672.1"/>
    <property type="molecule type" value="Genomic_DNA"/>
</dbReference>
<feature type="region of interest" description="Disordered" evidence="1">
    <location>
        <begin position="30"/>
        <end position="55"/>
    </location>
</feature>
<feature type="region of interest" description="Disordered" evidence="1">
    <location>
        <begin position="298"/>
        <end position="320"/>
    </location>
</feature>
<evidence type="ECO:0000313" key="2">
    <source>
        <dbReference type="EMBL" id="PWN31672.1"/>
    </source>
</evidence>
<feature type="compositionally biased region" description="Polar residues" evidence="1">
    <location>
        <begin position="495"/>
        <end position="505"/>
    </location>
</feature>
<keyword evidence="3" id="KW-1185">Reference proteome</keyword>
<dbReference type="AlphaFoldDB" id="A0A316V2I4"/>
<organism evidence="2 3">
    <name type="scientific">Meira miltonrushii</name>
    <dbReference type="NCBI Taxonomy" id="1280837"/>
    <lineage>
        <taxon>Eukaryota</taxon>
        <taxon>Fungi</taxon>
        <taxon>Dikarya</taxon>
        <taxon>Basidiomycota</taxon>
        <taxon>Ustilaginomycotina</taxon>
        <taxon>Exobasidiomycetes</taxon>
        <taxon>Exobasidiales</taxon>
        <taxon>Brachybasidiaceae</taxon>
        <taxon>Meira</taxon>
    </lineage>
</organism>
<accession>A0A316V2I4</accession>
<feature type="compositionally biased region" description="Polar residues" evidence="1">
    <location>
        <begin position="40"/>
        <end position="50"/>
    </location>
</feature>
<feature type="compositionally biased region" description="Polar residues" evidence="1">
    <location>
        <begin position="738"/>
        <end position="759"/>
    </location>
</feature>
<feature type="region of interest" description="Disordered" evidence="1">
    <location>
        <begin position="143"/>
        <end position="163"/>
    </location>
</feature>
<protein>
    <submittedName>
        <fullName evidence="2">Uncharacterized protein</fullName>
    </submittedName>
</protein>
<dbReference type="Proteomes" id="UP000245771">
    <property type="component" value="Unassembled WGS sequence"/>
</dbReference>
<feature type="region of interest" description="Disordered" evidence="1">
    <location>
        <begin position="90"/>
        <end position="113"/>
    </location>
</feature>
<dbReference type="RefSeq" id="XP_025351974.1">
    <property type="nucleotide sequence ID" value="XM_025501212.1"/>
</dbReference>
<reference evidence="2 3" key="1">
    <citation type="journal article" date="2018" name="Mol. Biol. Evol.">
        <title>Broad Genomic Sampling Reveals a Smut Pathogenic Ancestry of the Fungal Clade Ustilaginomycotina.</title>
        <authorList>
            <person name="Kijpornyongpan T."/>
            <person name="Mondo S.J."/>
            <person name="Barry K."/>
            <person name="Sandor L."/>
            <person name="Lee J."/>
            <person name="Lipzen A."/>
            <person name="Pangilinan J."/>
            <person name="LaButti K."/>
            <person name="Hainaut M."/>
            <person name="Henrissat B."/>
            <person name="Grigoriev I.V."/>
            <person name="Spatafora J.W."/>
            <person name="Aime M.C."/>
        </authorList>
    </citation>
    <scope>NUCLEOTIDE SEQUENCE [LARGE SCALE GENOMIC DNA]</scope>
    <source>
        <strain evidence="2 3">MCA 3882</strain>
    </source>
</reference>
<dbReference type="OrthoDB" id="10651712at2759"/>
<evidence type="ECO:0000256" key="1">
    <source>
        <dbReference type="SAM" id="MobiDB-lite"/>
    </source>
</evidence>
<sequence length="823" mass="92696">MSHNQFLVFDPKRKRGQSIEAAMASISNMINSLDNEEETGTNSSIDNRTGYQGDETTENIEDDVLDPFTLPPNTIMTRQDTFGEIPQPSFMAPRQSSERFSLPSSPKWSWKSDNASGNETFHSLERNPSLDYGSSASNASVREARRVSIRQSSTMKRSPDVDTLRKSYSCGNFHLSGQGMITPTQERYEGFPYKMTNVPTLNLARHTRDSSFSISSPETVLTSYFSDTEDIETPESPYFNTHEDNFSPKPTLRQIRNSFLDPGPSRESSANGFKIKPLTLTLSPRTKSEAINKIMRERKDSSNDHRGDHHTMDGTPMRYHNSEPINEAERLIQSYFADTNLMRQHLYNEYNATQQQSQPDAEVRQSSIDLFKSDAEVLLDISTGGWGGKYSTGEDVPPLLYHESSAEYFREQMPVMKAEKMVENEFLETIDSDQTPTKEIPTNLLAIQTPTNEFATDPLATQTPTKELTANPLATQAPINESEQNPVATQVQLGESAKNETTTVTQKKKPQALQVQKKKKLAPPIIPPKSPRRPQTAMMRSASRSLDIERIPGLAEELSKTQESVPEVPILDIPVKRKDFVDDLKPEIKQTPVPMPVKPRMLRSSRSENALDRFYNSGQASMKGEDPLLTDDRTSLTLSRLGFNSNTNFNMNFNTNFNTDFNANFAKSHQLYKPKLVDSGSDEDLAFSTNVTPSSQRSSRLIRSVAALKSLSKRFTSRKSQMVDFTQKIQASKEALEKNTTMTKNPEPTDYSVRNTSPISPGKRFDHHASNSDPLRDTNPTDFEMERSRSFSPVQQTHPRSPWPNKKAPKSPMVAANKTQNYF</sequence>
<feature type="compositionally biased region" description="Basic and acidic residues" evidence="1">
    <location>
        <begin position="298"/>
        <end position="312"/>
    </location>
</feature>